<dbReference type="InParanoid" id="D8ICK8"/>
<sequence>MFMIKYVLTLTILISNIVFCYNQTFKEGEYIKYDVLAQVPEFNISGKVGTLEAKVLAISNVDGVPAYHLYAHVYGTGAANLIYKISDVFEAWVSTNDFTPLLIVKDAQEGEWTNYETSRFNHKERYFIYNDKRTTDEKITYDGLAFDALSLVFFMRFVDKNIGTFSIDWLEAKNVKKDIRFIIEEGPEIKTKLERGKLKTVRIYEKGKYGTDALVAKDKYNQVPLDVIIAEQKLYGLTIRVRGIIREYKDGK</sequence>
<protein>
    <recommendedName>
        <fullName evidence="3">DUF3108 domain-containing protein</fullName>
    </recommendedName>
</protein>
<dbReference type="Proteomes" id="UP000000332">
    <property type="component" value="Chromosome"/>
</dbReference>
<dbReference type="InterPro" id="IPR021457">
    <property type="entry name" value="DUF3108"/>
</dbReference>
<reference evidence="1 2" key="1">
    <citation type="journal article" date="2010" name="PLoS ONE">
        <title>The complete genome sequence of the pathogenic intestinal spirochete Brachyspira pilosicoli and comparison with other Brachyspira genomes.</title>
        <authorList>
            <person name="Wanchanthuek P."/>
            <person name="Bellgard M.I."/>
            <person name="La T."/>
            <person name="Ryan K."/>
            <person name="Moolhuijzen P."/>
            <person name="Chapman B."/>
            <person name="Black M."/>
            <person name="Schibeci D."/>
            <person name="Hunter A."/>
            <person name="Barrero R."/>
            <person name="Phillips N.D."/>
            <person name="Hampson D.J."/>
        </authorList>
    </citation>
    <scope>NUCLEOTIDE SEQUENCE [LARGE SCALE GENOMIC DNA]</scope>
    <source>
        <strain evidence="2">ATCC BAA-1826 / 95/1000</strain>
    </source>
</reference>
<dbReference type="AlphaFoldDB" id="D8ICK8"/>
<evidence type="ECO:0000313" key="1">
    <source>
        <dbReference type="EMBL" id="ADK30881.1"/>
    </source>
</evidence>
<proteinExistence type="predicted"/>
<evidence type="ECO:0008006" key="3">
    <source>
        <dbReference type="Google" id="ProtNLM"/>
    </source>
</evidence>
<dbReference type="STRING" id="759914.BP951000_0883"/>
<dbReference type="KEGG" id="bpo:BP951000_0883"/>
<keyword evidence="2" id="KW-1185">Reference proteome</keyword>
<evidence type="ECO:0000313" key="2">
    <source>
        <dbReference type="Proteomes" id="UP000000332"/>
    </source>
</evidence>
<dbReference type="Pfam" id="PF11306">
    <property type="entry name" value="DUF3108"/>
    <property type="match status" value="1"/>
</dbReference>
<accession>D8ICK8</accession>
<gene>
    <name evidence="1" type="ordered locus">BP951000_0883</name>
</gene>
<dbReference type="HOGENOM" id="CLU_1101225_0_0_12"/>
<dbReference type="EMBL" id="CP002025">
    <property type="protein sequence ID" value="ADK30881.1"/>
    <property type="molecule type" value="Genomic_DNA"/>
</dbReference>
<name>D8ICK8_BRAP9</name>
<organism evidence="1 2">
    <name type="scientific">Brachyspira pilosicoli (strain ATCC BAA-1826 / 95/1000)</name>
    <dbReference type="NCBI Taxonomy" id="759914"/>
    <lineage>
        <taxon>Bacteria</taxon>
        <taxon>Pseudomonadati</taxon>
        <taxon>Spirochaetota</taxon>
        <taxon>Spirochaetia</taxon>
        <taxon>Brachyspirales</taxon>
        <taxon>Brachyspiraceae</taxon>
        <taxon>Brachyspira</taxon>
    </lineage>
</organism>